<keyword evidence="13" id="KW-1185">Reference proteome</keyword>
<feature type="compositionally biased region" description="Basic and acidic residues" evidence="10">
    <location>
        <begin position="179"/>
        <end position="200"/>
    </location>
</feature>
<dbReference type="SUPFAM" id="SSF46785">
    <property type="entry name" value="Winged helix' DNA-binding domain"/>
    <property type="match status" value="1"/>
</dbReference>
<dbReference type="OrthoDB" id="60033at2759"/>
<dbReference type="InterPro" id="IPR036390">
    <property type="entry name" value="WH_DNA-bd_sf"/>
</dbReference>
<comment type="caution">
    <text evidence="12">The sequence shown here is derived from an EMBL/GenBank/DDBJ whole genome shotgun (WGS) entry which is preliminary data.</text>
</comment>
<protein>
    <submittedName>
        <fullName evidence="12">Heat shock transcription factor</fullName>
    </submittedName>
</protein>
<dbReference type="AlphaFoldDB" id="A0A2G9GIS2"/>
<feature type="domain" description="HSF-type DNA-binding" evidence="11">
    <location>
        <begin position="12"/>
        <end position="106"/>
    </location>
</feature>
<evidence type="ECO:0000259" key="11">
    <source>
        <dbReference type="SMART" id="SM00415"/>
    </source>
</evidence>
<evidence type="ECO:0000256" key="10">
    <source>
        <dbReference type="SAM" id="MobiDB-lite"/>
    </source>
</evidence>
<evidence type="ECO:0000256" key="9">
    <source>
        <dbReference type="RuleBase" id="RU004020"/>
    </source>
</evidence>
<evidence type="ECO:0000256" key="7">
    <source>
        <dbReference type="ARBA" id="ARBA00023163"/>
    </source>
</evidence>
<dbReference type="InterPro" id="IPR036388">
    <property type="entry name" value="WH-like_DNA-bd_sf"/>
</dbReference>
<keyword evidence="4" id="KW-0805">Transcription regulation</keyword>
<gene>
    <name evidence="12" type="ORF">CDL12_22268</name>
</gene>
<reference evidence="13" key="1">
    <citation type="journal article" date="2018" name="Gigascience">
        <title>Genome assembly of the Pink Ipe (Handroanthus impetiginosus, Bignoniaceae), a highly valued, ecologically keystone Neotropical timber forest tree.</title>
        <authorList>
            <person name="Silva-Junior O.B."/>
            <person name="Grattapaglia D."/>
            <person name="Novaes E."/>
            <person name="Collevatti R.G."/>
        </authorList>
    </citation>
    <scope>NUCLEOTIDE SEQUENCE [LARGE SCALE GENOMIC DNA]</scope>
    <source>
        <strain evidence="13">cv. UFG-1</strain>
    </source>
</reference>
<dbReference type="GO" id="GO:0003700">
    <property type="term" value="F:DNA-binding transcription factor activity"/>
    <property type="evidence" value="ECO:0007669"/>
    <property type="project" value="InterPro"/>
</dbReference>
<evidence type="ECO:0000313" key="12">
    <source>
        <dbReference type="EMBL" id="PIN05191.1"/>
    </source>
</evidence>
<feature type="region of interest" description="Disordered" evidence="10">
    <location>
        <begin position="179"/>
        <end position="218"/>
    </location>
</feature>
<dbReference type="InterPro" id="IPR000232">
    <property type="entry name" value="HSF_DNA-bd"/>
</dbReference>
<dbReference type="Gene3D" id="1.10.10.10">
    <property type="entry name" value="Winged helix-like DNA-binding domain superfamily/Winged helix DNA-binding domain"/>
    <property type="match status" value="1"/>
</dbReference>
<evidence type="ECO:0000313" key="13">
    <source>
        <dbReference type="Proteomes" id="UP000231279"/>
    </source>
</evidence>
<evidence type="ECO:0000256" key="6">
    <source>
        <dbReference type="ARBA" id="ARBA00023125"/>
    </source>
</evidence>
<dbReference type="Pfam" id="PF00447">
    <property type="entry name" value="HSF_DNA-bind"/>
    <property type="match status" value="1"/>
</dbReference>
<evidence type="ECO:0000256" key="5">
    <source>
        <dbReference type="ARBA" id="ARBA00023016"/>
    </source>
</evidence>
<dbReference type="PANTHER" id="PTHR10015">
    <property type="entry name" value="HEAT SHOCK TRANSCRIPTION FACTOR"/>
    <property type="match status" value="1"/>
</dbReference>
<organism evidence="12 13">
    <name type="scientific">Handroanthus impetiginosus</name>
    <dbReference type="NCBI Taxonomy" id="429701"/>
    <lineage>
        <taxon>Eukaryota</taxon>
        <taxon>Viridiplantae</taxon>
        <taxon>Streptophyta</taxon>
        <taxon>Embryophyta</taxon>
        <taxon>Tracheophyta</taxon>
        <taxon>Spermatophyta</taxon>
        <taxon>Magnoliopsida</taxon>
        <taxon>eudicotyledons</taxon>
        <taxon>Gunneridae</taxon>
        <taxon>Pentapetalae</taxon>
        <taxon>asterids</taxon>
        <taxon>lamiids</taxon>
        <taxon>Lamiales</taxon>
        <taxon>Bignoniaceae</taxon>
        <taxon>Crescentiina</taxon>
        <taxon>Tabebuia alliance</taxon>
        <taxon>Handroanthus</taxon>
    </lineage>
</organism>
<keyword evidence="5 12" id="KW-0346">Stress response</keyword>
<dbReference type="GO" id="GO:0006357">
    <property type="term" value="P:regulation of transcription by RNA polymerase II"/>
    <property type="evidence" value="ECO:0007669"/>
    <property type="project" value="TreeGrafter"/>
</dbReference>
<evidence type="ECO:0000256" key="3">
    <source>
        <dbReference type="ARBA" id="ARBA00022553"/>
    </source>
</evidence>
<keyword evidence="7" id="KW-0804">Transcription</keyword>
<name>A0A2G9GIS2_9LAMI</name>
<keyword evidence="6" id="KW-0238">DNA-binding</keyword>
<comment type="subcellular location">
    <subcellularLocation>
        <location evidence="1">Nucleus</location>
    </subcellularLocation>
</comment>
<comment type="similarity">
    <text evidence="9">Belongs to the HSF family.</text>
</comment>
<dbReference type="Proteomes" id="UP000231279">
    <property type="component" value="Unassembled WGS sequence"/>
</dbReference>
<keyword evidence="8" id="KW-0539">Nucleus</keyword>
<keyword evidence="3" id="KW-0597">Phosphoprotein</keyword>
<evidence type="ECO:0000256" key="1">
    <source>
        <dbReference type="ARBA" id="ARBA00004123"/>
    </source>
</evidence>
<evidence type="ECO:0000256" key="2">
    <source>
        <dbReference type="ARBA" id="ARBA00011233"/>
    </source>
</evidence>
<proteinExistence type="inferred from homology"/>
<dbReference type="PRINTS" id="PR00056">
    <property type="entry name" value="HSFDOMAIN"/>
</dbReference>
<dbReference type="PANTHER" id="PTHR10015:SF456">
    <property type="entry name" value="E2F_DP FAMILY WINGED-HELIX DNA-BINDING DOMAIN-CONTAINING PROTEIN-RELATED"/>
    <property type="match status" value="1"/>
</dbReference>
<sequence>MFESVKGVRGSGPPAFLTKTLSIVNDPNTNSVISWNLLGNSFIIWDHLQFSAEILPKYFRHSNFSSFIYQLNNYGFRKIGVDHQWEYENPNFQSGKEYLLTNIKRRNQNPQKNLRNENNELKLEIQKLKKQQEEMEFHIVKFEEEVKNIENKSQKLIIFCAKLCEEVFFKENIKETLREDQEKTENNQEELAKEEVRSSENRPVLSSTDDSHDPGKNSGDFMFWKKILLEDDEVDACGNEEGSEMRKEQAKIALDLEGLISKMDDKDNE</sequence>
<evidence type="ECO:0000256" key="4">
    <source>
        <dbReference type="ARBA" id="ARBA00023015"/>
    </source>
</evidence>
<dbReference type="GO" id="GO:0000978">
    <property type="term" value="F:RNA polymerase II cis-regulatory region sequence-specific DNA binding"/>
    <property type="evidence" value="ECO:0007669"/>
    <property type="project" value="TreeGrafter"/>
</dbReference>
<dbReference type="STRING" id="429701.A0A2G9GIS2"/>
<dbReference type="GO" id="GO:0034605">
    <property type="term" value="P:cellular response to heat"/>
    <property type="evidence" value="ECO:0007669"/>
    <property type="project" value="TreeGrafter"/>
</dbReference>
<dbReference type="SMART" id="SM00415">
    <property type="entry name" value="HSF"/>
    <property type="match status" value="1"/>
</dbReference>
<comment type="subunit">
    <text evidence="2">Homotrimer.</text>
</comment>
<dbReference type="EMBL" id="NKXS01004863">
    <property type="protein sequence ID" value="PIN05191.1"/>
    <property type="molecule type" value="Genomic_DNA"/>
</dbReference>
<dbReference type="GO" id="GO:0005634">
    <property type="term" value="C:nucleus"/>
    <property type="evidence" value="ECO:0007669"/>
    <property type="project" value="UniProtKB-SubCell"/>
</dbReference>
<accession>A0A2G9GIS2</accession>
<evidence type="ECO:0000256" key="8">
    <source>
        <dbReference type="ARBA" id="ARBA00023242"/>
    </source>
</evidence>
<dbReference type="FunFam" id="1.10.10.10:FF:000037">
    <property type="entry name" value="Heat stress transcription factor B-4"/>
    <property type="match status" value="1"/>
</dbReference>